<evidence type="ECO:0000313" key="2">
    <source>
        <dbReference type="Proteomes" id="UP000006565"/>
    </source>
</evidence>
<proteinExistence type="predicted"/>
<dbReference type="STRING" id="679926.Mpet_2160"/>
<dbReference type="Proteomes" id="UP000006565">
    <property type="component" value="Chromosome"/>
</dbReference>
<reference evidence="1 2" key="1">
    <citation type="journal article" date="2010" name="Stand. Genomic Sci.">
        <title>Complete genome sequence of Methanoplanus petrolearius type strain (SEBR 4847).</title>
        <authorList>
            <person name="Brambilla E."/>
            <person name="Djao O.D."/>
            <person name="Daligault H."/>
            <person name="Lapidus A."/>
            <person name="Lucas S."/>
            <person name="Hammon N."/>
            <person name="Nolan M."/>
            <person name="Tice H."/>
            <person name="Cheng J.F."/>
            <person name="Han C."/>
            <person name="Tapia R."/>
            <person name="Goodwin L."/>
            <person name="Pitluck S."/>
            <person name="Liolios K."/>
            <person name="Ivanova N."/>
            <person name="Mavromatis K."/>
            <person name="Mikhailova N."/>
            <person name="Pati A."/>
            <person name="Chen A."/>
            <person name="Palaniappan K."/>
            <person name="Land M."/>
            <person name="Hauser L."/>
            <person name="Chang Y.J."/>
            <person name="Jeffries C.D."/>
            <person name="Rohde M."/>
            <person name="Spring S."/>
            <person name="Sikorski J."/>
            <person name="Goker M."/>
            <person name="Woyke T."/>
            <person name="Bristow J."/>
            <person name="Eisen J.A."/>
            <person name="Markowitz V."/>
            <person name="Hugenholtz P."/>
            <person name="Kyrpides N.C."/>
            <person name="Klenk H.P."/>
        </authorList>
    </citation>
    <scope>NUCLEOTIDE SEQUENCE [LARGE SCALE GENOMIC DNA]</scope>
    <source>
        <strain evidence="2">DSM 11571 / OCM 486 / SEBR 4847</strain>
    </source>
</reference>
<dbReference type="RefSeq" id="WP_013330085.1">
    <property type="nucleotide sequence ID" value="NC_014507.1"/>
</dbReference>
<dbReference type="eggNOG" id="arCOG03906">
    <property type="taxonomic scope" value="Archaea"/>
</dbReference>
<evidence type="ECO:0008006" key="3">
    <source>
        <dbReference type="Google" id="ProtNLM"/>
    </source>
</evidence>
<protein>
    <recommendedName>
        <fullName evidence="3">DUF3821 domain-containing protein</fullName>
    </recommendedName>
</protein>
<accession>E1RK95</accession>
<dbReference type="EMBL" id="CP002117">
    <property type="protein sequence ID" value="ADN36908.1"/>
    <property type="molecule type" value="Genomic_DNA"/>
</dbReference>
<dbReference type="GeneID" id="25395013"/>
<name>E1RK95_METP4</name>
<dbReference type="OrthoDB" id="374913at2157"/>
<dbReference type="HOGENOM" id="CLU_048988_0_0_2"/>
<gene>
    <name evidence="1" type="ordered locus">Mpet_2160</name>
</gene>
<dbReference type="KEGG" id="mpi:Mpet_2160"/>
<keyword evidence="2" id="KW-1185">Reference proteome</keyword>
<evidence type="ECO:0000313" key="1">
    <source>
        <dbReference type="EMBL" id="ADN36908.1"/>
    </source>
</evidence>
<sequence length="451" mass="48725" precursor="true">MNSKLISTLIIVTAIFCIMCPAQAEGQIKVTALGDGSYFFDEVIELSGTNTASDNVYLFITGPNLNPNGEKPDEFGRAAITGDEDTFIKTPTDVDGTWEYALDAGGLSLSYGTYTIYAVTEPNNKGDLSGGMFDTVTIVLKKPETRTKVEAAAETAENKDITITALGDGSYYNGEEITFSGTDTLSDSIYLFITGPTLDANGDKLDEPDTAAITGNEGTFVRVDADVDNTWEYKLDTTRIDFNPGTYTVYAVTEPNNKEDLSGGTYDTVSIVIKRPFISVKVSEPVIKRGEELVITGNAEGEPQAITIWVLGFNYWNGAKTGSMVTVVPEDDSSYEYVLSGDETAKMDDGEYYVIAQHPMYNDVFDVTTGADGDGILVSCLTDPGFYIWGTDNRLRGVDAEEMLIEEIDSADVDDTYAKCTFKVEGQAGSSTDNSIFSSIGEFFAGVFGSN</sequence>
<organism evidence="1 2">
    <name type="scientific">Methanolacinia petrolearia (strain DSM 11571 / OCM 486 / SEBR 4847)</name>
    <name type="common">Methanoplanus petrolearius</name>
    <dbReference type="NCBI Taxonomy" id="679926"/>
    <lineage>
        <taxon>Archaea</taxon>
        <taxon>Methanobacteriati</taxon>
        <taxon>Methanobacteriota</taxon>
        <taxon>Stenosarchaea group</taxon>
        <taxon>Methanomicrobia</taxon>
        <taxon>Methanomicrobiales</taxon>
        <taxon>Methanomicrobiaceae</taxon>
        <taxon>Methanolacinia</taxon>
    </lineage>
</organism>
<dbReference type="AlphaFoldDB" id="E1RK95"/>